<proteinExistence type="predicted"/>
<reference evidence="1" key="1">
    <citation type="submission" date="2022-02" db="EMBL/GenBank/DDBJ databases">
        <title>Plant Genome Project.</title>
        <authorList>
            <person name="Zhang R.-G."/>
        </authorList>
    </citation>
    <scope>NUCLEOTIDE SEQUENCE</scope>
    <source>
        <strain evidence="1">AT1</strain>
    </source>
</reference>
<organism evidence="1 2">
    <name type="scientific">Rhododendron molle</name>
    <name type="common">Chinese azalea</name>
    <name type="synonym">Azalea mollis</name>
    <dbReference type="NCBI Taxonomy" id="49168"/>
    <lineage>
        <taxon>Eukaryota</taxon>
        <taxon>Viridiplantae</taxon>
        <taxon>Streptophyta</taxon>
        <taxon>Embryophyta</taxon>
        <taxon>Tracheophyta</taxon>
        <taxon>Spermatophyta</taxon>
        <taxon>Magnoliopsida</taxon>
        <taxon>eudicotyledons</taxon>
        <taxon>Gunneridae</taxon>
        <taxon>Pentapetalae</taxon>
        <taxon>asterids</taxon>
        <taxon>Ericales</taxon>
        <taxon>Ericaceae</taxon>
        <taxon>Ericoideae</taxon>
        <taxon>Rhodoreae</taxon>
        <taxon>Rhododendron</taxon>
    </lineage>
</organism>
<accession>A0ACC0LBY3</accession>
<name>A0ACC0LBY3_RHOML</name>
<comment type="caution">
    <text evidence="1">The sequence shown here is derived from an EMBL/GenBank/DDBJ whole genome shotgun (WGS) entry which is preliminary data.</text>
</comment>
<gene>
    <name evidence="1" type="ORF">RHMOL_Rhmol13G0265900</name>
</gene>
<evidence type="ECO:0000313" key="1">
    <source>
        <dbReference type="EMBL" id="KAI8525889.1"/>
    </source>
</evidence>
<sequence>MAKLEPTNTRTLLEPLAEFNLNLSPSPSSSLSSSIRSLSVSTLSDSQTLIHAGTDSGTLLLLSLNPNSTPAPTNRKTSNHFGGSVSFVRYASVSESAVEYVHAIDHVGQVLVLSGGFLYLVDLLLLQPVRKLGVSKAVTVVTKRVRTRISESSDLVGAESSDFSSTGRRFLKKLGGGGGGGIRSNGLKLKESELHRDDNCVFAVVAGRRLMLVELVLGKDGGDGGGSFLILKEIQCVDGLKTMVWLDDSILVGSSSGYILYSCVTGQGGLIFSLPDPSSSPPRLKLLLREQKVLLLVDNVGVMVNAQGQPVGGSLVFRRAPDSVGEMSSSIVVVRNGKMDLYHKRSGKCVQMLSFAEEGVGPCVLADQDGSGQLIVVATPSKVVCYGKVPSEEQIKDLLRKKNFQEALSLVEELQSEGEMTKEMLSFVHAQVGFLLLFDLHFEEAVNHFLLSDTMQPSEVFPFIMRDPNRWSLLVPRNRYWGLHPPPAPLENVVDDGLMAIQRAIFLKKAGVETTIDNDFLLSPPNRADLLESAIENIIRYLRVSREKDLTPSVMEGVDTLLMYLYRALNRVEDMERLASSENSCVVFWGSLDGLVIGDLTLEICLFKEELETLLNESGNLRTLAFLYASKGMSSKALAIWRILARNYSSGHWKDITGEIDSLQSTTNVISGKDIAAIEASKILEKSSDQDLILQHLGWIADIDQVLAIRVLTSERTDQLSPGSLLVLPFHLELVSAFCFSVVAGSYVMLFAFSDQVIAAIDPKKVEILQSYLQWLIEDQDSDDTQFHTTYALLLAKSAIENFDAENASQNYAAGRLEQTTTTEMGRNSIFQSPIRERLQIFLQSSELYDPEEVLDLIEGSDSELWLEKAILYKKLGQEILVLQILALKLEDSEAAEQYCAEIGRPDAYMQLLEMYLDPKDGKEPMFKAAVRLLHNHGENLDPLQVLEIVHNLSRATDVDASLGRLEERSRHVQINEESICDSCHARLGTKLFAMYPDDTIVCYKCFRRQGESKSITGRDFKRDPMFKPGWLVTR</sequence>
<dbReference type="Proteomes" id="UP001062846">
    <property type="component" value="Chromosome 13"/>
</dbReference>
<keyword evidence="2" id="KW-1185">Reference proteome</keyword>
<protein>
    <submittedName>
        <fullName evidence="1">Uncharacterized protein</fullName>
    </submittedName>
</protein>
<evidence type="ECO:0000313" key="2">
    <source>
        <dbReference type="Proteomes" id="UP001062846"/>
    </source>
</evidence>
<dbReference type="EMBL" id="CM046400">
    <property type="protein sequence ID" value="KAI8525889.1"/>
    <property type="molecule type" value="Genomic_DNA"/>
</dbReference>